<dbReference type="PANTHER" id="PTHR11462">
    <property type="entry name" value="JUN TRANSCRIPTION FACTOR-RELATED"/>
    <property type="match status" value="1"/>
</dbReference>
<dbReference type="EMBL" id="VVIM01000006">
    <property type="protein sequence ID" value="KAB0798546.1"/>
    <property type="molecule type" value="Genomic_DNA"/>
</dbReference>
<dbReference type="FunCoup" id="A0A1Y1MN18">
    <property type="interactions" value="577"/>
</dbReference>
<dbReference type="GO" id="GO:0005634">
    <property type="term" value="C:nucleus"/>
    <property type="evidence" value="ECO:0007669"/>
    <property type="project" value="UniProtKB-ARBA"/>
</dbReference>
<evidence type="ECO:0000256" key="2">
    <source>
        <dbReference type="ARBA" id="ARBA00023015"/>
    </source>
</evidence>
<organism evidence="7">
    <name type="scientific">Photinus pyralis</name>
    <name type="common">Common eastern firefly</name>
    <name type="synonym">Lampyris pyralis</name>
    <dbReference type="NCBI Taxonomy" id="7054"/>
    <lineage>
        <taxon>Eukaryota</taxon>
        <taxon>Metazoa</taxon>
        <taxon>Ecdysozoa</taxon>
        <taxon>Arthropoda</taxon>
        <taxon>Hexapoda</taxon>
        <taxon>Insecta</taxon>
        <taxon>Pterygota</taxon>
        <taxon>Neoptera</taxon>
        <taxon>Endopterygota</taxon>
        <taxon>Coleoptera</taxon>
        <taxon>Polyphaga</taxon>
        <taxon>Elateriformia</taxon>
        <taxon>Elateroidea</taxon>
        <taxon>Lampyridae</taxon>
        <taxon>Lampyrinae</taxon>
        <taxon>Photinus</taxon>
    </lineage>
</organism>
<dbReference type="OrthoDB" id="2187714at2759"/>
<dbReference type="InterPro" id="IPR005643">
    <property type="entry name" value="JNK"/>
</dbReference>
<dbReference type="SMART" id="SM00338">
    <property type="entry name" value="BRLZ"/>
    <property type="match status" value="1"/>
</dbReference>
<reference evidence="7" key="1">
    <citation type="journal article" date="2016" name="Sci. Rep.">
        <title>Molecular characterization of firefly nuptial gifts: a multi-omics approach sheds light on postcopulatory sexual selection.</title>
        <authorList>
            <person name="Al-Wathiqui N."/>
            <person name="Fallon T.R."/>
            <person name="South A."/>
            <person name="Weng J.K."/>
            <person name="Lewis S.M."/>
        </authorList>
    </citation>
    <scope>NUCLEOTIDE SEQUENCE</scope>
</reference>
<evidence type="ECO:0000256" key="1">
    <source>
        <dbReference type="ARBA" id="ARBA00006882"/>
    </source>
</evidence>
<dbReference type="Proteomes" id="UP000327044">
    <property type="component" value="Unassembled WGS sequence"/>
</dbReference>
<dbReference type="InParanoid" id="A0A1Y1MN18"/>
<keyword evidence="2" id="KW-0805">Transcription regulation</keyword>
<evidence type="ECO:0000313" key="9">
    <source>
        <dbReference type="Proteomes" id="UP000327044"/>
    </source>
</evidence>
<evidence type="ECO:0000256" key="5">
    <source>
        <dbReference type="SAM" id="Coils"/>
    </source>
</evidence>
<dbReference type="Gene3D" id="1.20.5.170">
    <property type="match status" value="1"/>
</dbReference>
<dbReference type="CDD" id="cd14696">
    <property type="entry name" value="bZIP_Jun"/>
    <property type="match status" value="1"/>
</dbReference>
<protein>
    <recommendedName>
        <fullName evidence="6">BZIP domain-containing protein</fullName>
    </recommendedName>
</protein>
<dbReference type="GO" id="GO:0051726">
    <property type="term" value="P:regulation of cell cycle"/>
    <property type="evidence" value="ECO:0007669"/>
    <property type="project" value="TreeGrafter"/>
</dbReference>
<name>A0A1Y1MN18_PHOPY</name>
<gene>
    <name evidence="8" type="ORF">PPYR_09539</name>
</gene>
<dbReference type="PROSITE" id="PS50217">
    <property type="entry name" value="BZIP"/>
    <property type="match status" value="1"/>
</dbReference>
<keyword evidence="3" id="KW-0238">DNA-binding</keyword>
<proteinExistence type="inferred from homology"/>
<accession>A0A1Y1MN18</accession>
<dbReference type="GO" id="GO:0005667">
    <property type="term" value="C:transcription regulator complex"/>
    <property type="evidence" value="ECO:0007669"/>
    <property type="project" value="TreeGrafter"/>
</dbReference>
<dbReference type="InterPro" id="IPR046347">
    <property type="entry name" value="bZIP_sf"/>
</dbReference>
<feature type="domain" description="BZIP" evidence="6">
    <location>
        <begin position="158"/>
        <end position="221"/>
    </location>
</feature>
<reference evidence="8 9" key="2">
    <citation type="journal article" date="2018" name="Elife">
        <title>Firefly genomes illuminate parallel origins of bioluminescence in beetles.</title>
        <authorList>
            <person name="Fallon T.R."/>
            <person name="Lower S.E."/>
            <person name="Chang C.H."/>
            <person name="Bessho-Uehara M."/>
            <person name="Martin G.J."/>
            <person name="Bewick A.J."/>
            <person name="Behringer M."/>
            <person name="Debat H.J."/>
            <person name="Wong I."/>
            <person name="Day J.C."/>
            <person name="Suvorov A."/>
            <person name="Silva C.J."/>
            <person name="Stanger-Hall K.F."/>
            <person name="Hall D.W."/>
            <person name="Schmitz R.J."/>
            <person name="Nelson D.R."/>
            <person name="Lewis S.M."/>
            <person name="Shigenobu S."/>
            <person name="Bybee S.M."/>
            <person name="Larracuente A.M."/>
            <person name="Oba Y."/>
            <person name="Weng J.K."/>
        </authorList>
    </citation>
    <scope>NUCLEOTIDE SEQUENCE [LARGE SCALE GENOMIC DNA]</scope>
    <source>
        <strain evidence="8">1611_PpyrPB1</strain>
        <tissue evidence="8">Whole body</tissue>
    </source>
</reference>
<evidence type="ECO:0000256" key="3">
    <source>
        <dbReference type="ARBA" id="ARBA00023125"/>
    </source>
</evidence>
<evidence type="ECO:0000313" key="8">
    <source>
        <dbReference type="EMBL" id="KAB0798546.1"/>
    </source>
</evidence>
<dbReference type="Pfam" id="PF03957">
    <property type="entry name" value="Jun"/>
    <property type="match status" value="1"/>
</dbReference>
<evidence type="ECO:0000259" key="6">
    <source>
        <dbReference type="PROSITE" id="PS50217"/>
    </source>
</evidence>
<dbReference type="InterPro" id="IPR004827">
    <property type="entry name" value="bZIP"/>
</dbReference>
<feature type="coiled-coil region" evidence="5">
    <location>
        <begin position="176"/>
        <end position="210"/>
    </location>
</feature>
<dbReference type="InterPro" id="IPR002112">
    <property type="entry name" value="Leuzip_Jun"/>
</dbReference>
<dbReference type="GO" id="GO:0000981">
    <property type="term" value="F:DNA-binding transcription factor activity, RNA polymerase II-specific"/>
    <property type="evidence" value="ECO:0007669"/>
    <property type="project" value="TreeGrafter"/>
</dbReference>
<evidence type="ECO:0000313" key="7">
    <source>
        <dbReference type="EMBL" id="JAV86458.1"/>
    </source>
</evidence>
<dbReference type="InterPro" id="IPR050946">
    <property type="entry name" value="AP-1_TF_bZIP"/>
</dbReference>
<dbReference type="GO" id="GO:0042127">
    <property type="term" value="P:regulation of cell population proliferation"/>
    <property type="evidence" value="ECO:0007669"/>
    <property type="project" value="TreeGrafter"/>
</dbReference>
<keyword evidence="5" id="KW-0175">Coiled coil</keyword>
<keyword evidence="4" id="KW-0804">Transcription</keyword>
<dbReference type="EMBL" id="GEZM01028110">
    <property type="protein sequence ID" value="JAV86458.1"/>
    <property type="molecule type" value="Transcribed_RNA"/>
</dbReference>
<dbReference type="Pfam" id="PF00170">
    <property type="entry name" value="bZIP_1"/>
    <property type="match status" value="1"/>
</dbReference>
<dbReference type="GO" id="GO:0000978">
    <property type="term" value="F:RNA polymerase II cis-regulatory region sequence-specific DNA binding"/>
    <property type="evidence" value="ECO:0007669"/>
    <property type="project" value="TreeGrafter"/>
</dbReference>
<reference evidence="8" key="3">
    <citation type="submission" date="2019-08" db="EMBL/GenBank/DDBJ databases">
        <authorList>
            <consortium name="Photinus pyralis genome working group"/>
            <person name="Fallon T.R."/>
            <person name="Sander Lower S.E."/>
            <person name="Weng J.-K."/>
        </authorList>
    </citation>
    <scope>NUCLEOTIDE SEQUENCE</scope>
    <source>
        <strain evidence="8">1611_PpyrPB1</strain>
        <tissue evidence="8">Whole body</tissue>
    </source>
</reference>
<dbReference type="FunFam" id="1.20.5.170:FF:000012">
    <property type="entry name" value="Putative transcription factor AP-1"/>
    <property type="match status" value="1"/>
</dbReference>
<dbReference type="PROSITE" id="PS00036">
    <property type="entry name" value="BZIP_BASIC"/>
    <property type="match status" value="1"/>
</dbReference>
<dbReference type="AlphaFoldDB" id="A0A1Y1MN18"/>
<dbReference type="SUPFAM" id="SSF57959">
    <property type="entry name" value="Leucine zipper domain"/>
    <property type="match status" value="1"/>
</dbReference>
<sequence>MSGSSDSTQKLNSMKRNLTLDFNQAKKPHLNLSAASSVLSSPDLNMLKVGTPELEKMILANGISTSTPTPSGLIYSRTVAEDPETFASGFVNALNDLHNNANTSSASDNSSSATVYAELEQPTLGFLTPIIKEEPQTVPNIHSSSPPLSPVDMEAQERIKLERKRQRNRLAASKCRTRKLERISRLEDKVKHLKGENVELASLVNQLKEQVGILKVEVMDHVQAGCNIMM</sequence>
<evidence type="ECO:0000256" key="4">
    <source>
        <dbReference type="ARBA" id="ARBA00023163"/>
    </source>
</evidence>
<dbReference type="PRINTS" id="PR00043">
    <property type="entry name" value="LEUZIPPRJUN"/>
</dbReference>
<comment type="similarity">
    <text evidence="1">Belongs to the bZIP family. Jun subfamily.</text>
</comment>
<dbReference type="PANTHER" id="PTHR11462:SF35">
    <property type="entry name" value="TRANSCRIPTION FACTOR JRA"/>
    <property type="match status" value="1"/>
</dbReference>
<keyword evidence="9" id="KW-1185">Reference proteome</keyword>